<dbReference type="AlphaFoldDB" id="A0A832V884"/>
<accession>A0A832V884</accession>
<dbReference type="Proteomes" id="UP000604391">
    <property type="component" value="Unassembled WGS sequence"/>
</dbReference>
<reference evidence="1 2" key="1">
    <citation type="journal article" name="Nat. Commun.">
        <title>Undinarchaeota illuminate DPANN phylogeny and the impact of gene transfer on archaeal evolution.</title>
        <authorList>
            <person name="Dombrowski N."/>
            <person name="Williams T.A."/>
            <person name="Sun J."/>
            <person name="Woodcroft B.J."/>
            <person name="Lee J.H."/>
            <person name="Minh B.Q."/>
            <person name="Rinke C."/>
            <person name="Spang A."/>
        </authorList>
    </citation>
    <scope>NUCLEOTIDE SEQUENCE [LARGE SCALE GENOMIC DNA]</scope>
    <source>
        <strain evidence="1">MAG_bin17</strain>
    </source>
</reference>
<comment type="caution">
    <text evidence="1">The sequence shown here is derived from an EMBL/GenBank/DDBJ whole genome shotgun (WGS) entry which is preliminary data.</text>
</comment>
<protein>
    <submittedName>
        <fullName evidence="1">Uncharacterized protein</fullName>
    </submittedName>
</protein>
<keyword evidence="2" id="KW-1185">Reference proteome</keyword>
<dbReference type="EMBL" id="DVAD01000007">
    <property type="protein sequence ID" value="HIJ99445.1"/>
    <property type="molecule type" value="Genomic_DNA"/>
</dbReference>
<name>A0A832V884_9ARCH</name>
<evidence type="ECO:0000313" key="2">
    <source>
        <dbReference type="Proteomes" id="UP000604391"/>
    </source>
</evidence>
<sequence>MAELLKVAGIEIKPLKKNEIEAQERVLSENSKIYKLILRYSAEEEREKAEETEVEVLDVISHVYNGLHEHDKIRSEVFKVASKGRGKKKEFYCYITPHTHVLKDAELEGLKNYHILRIFIEDGDVKIWLYLHKDQKKRDAREEDHFILILDIIKKRLWKEGIIFATEKNSSE</sequence>
<gene>
    <name evidence="1" type="ORF">H1011_01305</name>
</gene>
<organism evidence="1 2">
    <name type="scientific">Candidatus Undinarchaeum marinum</name>
    <dbReference type="NCBI Taxonomy" id="2756141"/>
    <lineage>
        <taxon>Archaea</taxon>
        <taxon>Candidatus Undinarchaeota</taxon>
        <taxon>Candidatus Undinarchaeia</taxon>
        <taxon>Candidatus Undinarchaeales</taxon>
        <taxon>Candidatus Undinarchaeaceae</taxon>
        <taxon>Candidatus Undinarchaeum</taxon>
    </lineage>
</organism>
<evidence type="ECO:0000313" key="1">
    <source>
        <dbReference type="EMBL" id="HIJ99445.1"/>
    </source>
</evidence>
<proteinExistence type="predicted"/>